<keyword evidence="2" id="KW-0169">Cobalamin biosynthesis</keyword>
<keyword evidence="5" id="KW-0949">S-adenosyl-L-methionine</keyword>
<evidence type="ECO:0000259" key="6">
    <source>
        <dbReference type="Pfam" id="PF00590"/>
    </source>
</evidence>
<dbReference type="InterPro" id="IPR012818">
    <property type="entry name" value="CbiE"/>
</dbReference>
<dbReference type="RefSeq" id="WP_013190047.1">
    <property type="nucleotide sequence ID" value="NC_014248.1"/>
</dbReference>
<dbReference type="KEGG" id="naz:Aazo_0511"/>
<dbReference type="InterPro" id="IPR029063">
    <property type="entry name" value="SAM-dependent_MTases_sf"/>
</dbReference>
<feature type="domain" description="Tetrapyrrole methylase" evidence="6">
    <location>
        <begin position="6"/>
        <end position="191"/>
    </location>
</feature>
<protein>
    <submittedName>
        <fullName evidence="7">Precorrin-6y C5,15-methyltransferase (Decarboxylating), CbiE subunit</fullName>
        <ecNumber evidence="7">2.1.1.132</ecNumber>
    </submittedName>
</protein>
<dbReference type="SUPFAM" id="SSF53790">
    <property type="entry name" value="Tetrapyrrole methylase"/>
    <property type="match status" value="1"/>
</dbReference>
<dbReference type="HOGENOM" id="CLU_031955_0_0_3"/>
<dbReference type="CDD" id="cd11644">
    <property type="entry name" value="Precorrin-6Y-MT"/>
    <property type="match status" value="1"/>
</dbReference>
<comment type="pathway">
    <text evidence="1">Cofactor biosynthesis; adenosylcobalamin biosynthesis.</text>
</comment>
<dbReference type="Gene3D" id="3.40.1010.10">
    <property type="entry name" value="Cobalt-precorrin-4 Transmethylase, Domain 1"/>
    <property type="match status" value="1"/>
</dbReference>
<dbReference type="PANTHER" id="PTHR43182:SF1">
    <property type="entry name" value="COBALT-PRECORRIN-7 C(5)-METHYLTRANSFERASE"/>
    <property type="match status" value="1"/>
</dbReference>
<evidence type="ECO:0000256" key="3">
    <source>
        <dbReference type="ARBA" id="ARBA00022603"/>
    </source>
</evidence>
<dbReference type="AlphaFoldDB" id="D7E0B9"/>
<dbReference type="GO" id="GO:0046025">
    <property type="term" value="F:precorrin-6Y C5,15-methyltransferase (decarboxylating) activity"/>
    <property type="evidence" value="ECO:0007669"/>
    <property type="project" value="UniProtKB-EC"/>
</dbReference>
<dbReference type="Proteomes" id="UP000001511">
    <property type="component" value="Chromosome"/>
</dbReference>
<gene>
    <name evidence="7" type="ordered locus">Aazo_0511</name>
</gene>
<evidence type="ECO:0000256" key="4">
    <source>
        <dbReference type="ARBA" id="ARBA00022679"/>
    </source>
</evidence>
<dbReference type="eggNOG" id="COG2242">
    <property type="taxonomic scope" value="Bacteria"/>
</dbReference>
<dbReference type="InterPro" id="IPR000878">
    <property type="entry name" value="4pyrrol_Mease"/>
</dbReference>
<dbReference type="OrthoDB" id="9780707at2"/>
<dbReference type="SUPFAM" id="SSF53335">
    <property type="entry name" value="S-adenosyl-L-methionine-dependent methyltransferases"/>
    <property type="match status" value="1"/>
</dbReference>
<dbReference type="STRING" id="551115.Aazo_0511"/>
<dbReference type="PANTHER" id="PTHR43182">
    <property type="entry name" value="COBALT-PRECORRIN-6B C(15)-METHYLTRANSFERASE (DECARBOXYLATING)"/>
    <property type="match status" value="1"/>
</dbReference>
<dbReference type="GO" id="GO:0008276">
    <property type="term" value="F:protein methyltransferase activity"/>
    <property type="evidence" value="ECO:0007669"/>
    <property type="project" value="InterPro"/>
</dbReference>
<dbReference type="InterPro" id="IPR035996">
    <property type="entry name" value="4pyrrol_Methylase_sf"/>
</dbReference>
<keyword evidence="3 7" id="KW-0489">Methyltransferase</keyword>
<dbReference type="Pfam" id="PF01135">
    <property type="entry name" value="PCMT"/>
    <property type="match status" value="1"/>
</dbReference>
<dbReference type="EMBL" id="CP002059">
    <property type="protein sequence ID" value="ADI63028.1"/>
    <property type="molecule type" value="Genomic_DNA"/>
</dbReference>
<dbReference type="InterPro" id="IPR050714">
    <property type="entry name" value="Cobalamin_biosynth_MTase"/>
</dbReference>
<evidence type="ECO:0000313" key="7">
    <source>
        <dbReference type="EMBL" id="ADI63028.1"/>
    </source>
</evidence>
<reference evidence="7 8" key="1">
    <citation type="journal article" date="2010" name="PLoS ONE">
        <title>Genome erosion in a nitrogen-fixing vertically transmitted endosymbiotic multicellular cyanobacterium.</title>
        <authorList>
            <person name="Ran L."/>
            <person name="Larsson J."/>
            <person name="Vigil-Stenman T."/>
            <person name="Nylander J.A."/>
            <person name="Ininbergs K."/>
            <person name="Zheng W.W."/>
            <person name="Lapidus A."/>
            <person name="Lowry S."/>
            <person name="Haselkorn R."/>
            <person name="Bergman B."/>
        </authorList>
    </citation>
    <scope>NUCLEOTIDE SEQUENCE [LARGE SCALE GENOMIC DNA]</scope>
    <source>
        <strain evidence="7 8">0708</strain>
    </source>
</reference>
<dbReference type="PIRSF" id="PIRSF036428">
    <property type="entry name" value="CobL"/>
    <property type="match status" value="1"/>
</dbReference>
<evidence type="ECO:0000256" key="1">
    <source>
        <dbReference type="ARBA" id="ARBA00004953"/>
    </source>
</evidence>
<proteinExistence type="predicted"/>
<sequence length="410" mass="44627">MSKKWLSIIGIGEDGIEGLSLMARSLLDQAHIIIGGERHLSILSPNDTREKIIWKSSFQDSIAEIVQRRGESICILASGDPMCYGVGATILKHITIAEVSILPSLSAFSLACSRLGWSFTEVECLSLCGRPAYLLQSYIYPGAKLLILSEGKNTPRIVAEILRKRGYGDSKFTVLERMGGIHERILTGTAASWNETDIAALNTIAVECIADGETVTLSIFPGLPDDAFHHDGQLTKREVRAVTLSSLAPLPGELLWDIGAGCGSISIEWMRSNFKCRAIAVEQNSTRLNYIADNAAALGTPNLQIIAGKAREVIPDLPTPDAIFIGGGVTASGLFDVCWNALRPGGRMVANVVTLEGEQTLFQWYEKVGGNFTRISIQRAEPIGKFLGWKGMSQVTQWVGYKNSKFKIQD</sequence>
<dbReference type="GO" id="GO:0032259">
    <property type="term" value="P:methylation"/>
    <property type="evidence" value="ECO:0007669"/>
    <property type="project" value="UniProtKB-KW"/>
</dbReference>
<accession>D7E0B9</accession>
<dbReference type="UniPathway" id="UPA00148"/>
<evidence type="ECO:0000256" key="5">
    <source>
        <dbReference type="ARBA" id="ARBA00022691"/>
    </source>
</evidence>
<dbReference type="eggNOG" id="COG2241">
    <property type="taxonomic scope" value="Bacteria"/>
</dbReference>
<evidence type="ECO:0000313" key="8">
    <source>
        <dbReference type="Proteomes" id="UP000001511"/>
    </source>
</evidence>
<dbReference type="InterPro" id="IPR014777">
    <property type="entry name" value="4pyrrole_Mease_sub1"/>
</dbReference>
<dbReference type="CDD" id="cd02440">
    <property type="entry name" value="AdoMet_MTases"/>
    <property type="match status" value="1"/>
</dbReference>
<dbReference type="GO" id="GO:0009236">
    <property type="term" value="P:cobalamin biosynthetic process"/>
    <property type="evidence" value="ECO:0007669"/>
    <property type="project" value="UniProtKB-UniPathway"/>
</dbReference>
<keyword evidence="8" id="KW-1185">Reference proteome</keyword>
<dbReference type="InterPro" id="IPR014008">
    <property type="entry name" value="Cbl_synth_MTase_CbiT"/>
</dbReference>
<dbReference type="Pfam" id="PF00590">
    <property type="entry name" value="TP_methylase"/>
    <property type="match status" value="1"/>
</dbReference>
<dbReference type="Gene3D" id="3.40.50.150">
    <property type="entry name" value="Vaccinia Virus protein VP39"/>
    <property type="match status" value="1"/>
</dbReference>
<name>D7E0B9_NOSA0</name>
<dbReference type="InterPro" id="IPR006365">
    <property type="entry name" value="Cbl_synth_CobL"/>
</dbReference>
<keyword evidence="4 7" id="KW-0808">Transferase</keyword>
<dbReference type="NCBIfam" id="TIGR02467">
    <property type="entry name" value="CbiE"/>
    <property type="match status" value="1"/>
</dbReference>
<dbReference type="EC" id="2.1.1.132" evidence="7"/>
<organism evidence="7 8">
    <name type="scientific">Nostoc azollae (strain 0708)</name>
    <name type="common">Anabaena azollae (strain 0708)</name>
    <dbReference type="NCBI Taxonomy" id="551115"/>
    <lineage>
        <taxon>Bacteria</taxon>
        <taxon>Bacillati</taxon>
        <taxon>Cyanobacteriota</taxon>
        <taxon>Cyanophyceae</taxon>
        <taxon>Nostocales</taxon>
        <taxon>Nostocaceae</taxon>
        <taxon>Trichormus</taxon>
    </lineage>
</organism>
<dbReference type="NCBIfam" id="TIGR02469">
    <property type="entry name" value="CbiT"/>
    <property type="match status" value="1"/>
</dbReference>
<evidence type="ECO:0000256" key="2">
    <source>
        <dbReference type="ARBA" id="ARBA00022573"/>
    </source>
</evidence>